<dbReference type="AlphaFoldDB" id="A0ABD5VWJ8"/>
<name>A0ABD5VWJ8_9EURY</name>
<organism evidence="1 2">
    <name type="scientific">Halovenus salina</name>
    <dbReference type="NCBI Taxonomy" id="1510225"/>
    <lineage>
        <taxon>Archaea</taxon>
        <taxon>Methanobacteriati</taxon>
        <taxon>Methanobacteriota</taxon>
        <taxon>Stenosarchaea group</taxon>
        <taxon>Halobacteria</taxon>
        <taxon>Halobacteriales</taxon>
        <taxon>Haloarculaceae</taxon>
        <taxon>Halovenus</taxon>
    </lineage>
</organism>
<dbReference type="RefSeq" id="WP_382183898.1">
    <property type="nucleotide sequence ID" value="NZ_JBHSZI010000001.1"/>
</dbReference>
<reference evidence="1 2" key="1">
    <citation type="journal article" date="2019" name="Int. J. Syst. Evol. Microbiol.">
        <title>The Global Catalogue of Microorganisms (GCM) 10K type strain sequencing project: providing services to taxonomists for standard genome sequencing and annotation.</title>
        <authorList>
            <consortium name="The Broad Institute Genomics Platform"/>
            <consortium name="The Broad Institute Genome Sequencing Center for Infectious Disease"/>
            <person name="Wu L."/>
            <person name="Ma J."/>
        </authorList>
    </citation>
    <scope>NUCLEOTIDE SEQUENCE [LARGE SCALE GENOMIC DNA]</scope>
    <source>
        <strain evidence="1 2">JCM 30072</strain>
    </source>
</reference>
<evidence type="ECO:0008006" key="3">
    <source>
        <dbReference type="Google" id="ProtNLM"/>
    </source>
</evidence>
<dbReference type="Proteomes" id="UP001596445">
    <property type="component" value="Unassembled WGS sequence"/>
</dbReference>
<protein>
    <recommendedName>
        <fullName evidence="3">ParB-like nuclease domain-containing protein</fullName>
    </recommendedName>
</protein>
<evidence type="ECO:0000313" key="1">
    <source>
        <dbReference type="EMBL" id="MFC7057162.1"/>
    </source>
</evidence>
<evidence type="ECO:0000313" key="2">
    <source>
        <dbReference type="Proteomes" id="UP001596445"/>
    </source>
</evidence>
<accession>A0ABD5VWJ8</accession>
<keyword evidence="2" id="KW-1185">Reference proteome</keyword>
<proteinExistence type="predicted"/>
<comment type="caution">
    <text evidence="1">The sequence shown here is derived from an EMBL/GenBank/DDBJ whole genome shotgun (WGS) entry which is preliminary data.</text>
</comment>
<sequence>MAACRDSPEEVTYFASELRLNYGMGRVQGGDWDRGGSHRRMRESTLYRSLEQYFLNDVPWEETGLYERAAQQIKTTGQFRGYEILDAFRQVRCEYIDDLYRSISETGYRPNAAAGHEQATDNAFESTYANHLEPLVLVGRDGDIFLTEGSHRFTIASLLELESIPVNVLCRHVEWQQIRDRIAVASGDTFPEDLDAYHGHPDLSDITSC</sequence>
<gene>
    <name evidence="1" type="ORF">ACFQQG_01960</name>
</gene>
<dbReference type="EMBL" id="JBHSZI010000001">
    <property type="protein sequence ID" value="MFC7057162.1"/>
    <property type="molecule type" value="Genomic_DNA"/>
</dbReference>